<evidence type="ECO:0000313" key="4">
    <source>
        <dbReference type="Proteomes" id="UP000319716"/>
    </source>
</evidence>
<name>A0A4Y1Z799_9BACL</name>
<organism evidence="3 4">
    <name type="scientific">Sporolactobacillus inulinus</name>
    <dbReference type="NCBI Taxonomy" id="2078"/>
    <lineage>
        <taxon>Bacteria</taxon>
        <taxon>Bacillati</taxon>
        <taxon>Bacillota</taxon>
        <taxon>Bacilli</taxon>
        <taxon>Bacillales</taxon>
        <taxon>Sporolactobacillaceae</taxon>
        <taxon>Sporolactobacillus</taxon>
    </lineage>
</organism>
<sequence>MSEQVPINYSTTDQAAYFYYTDDSGQNRVVWFEDVRSLFAKAQLVYDSRIAGIGSWQINFPMAVYPWVFTHFFQIRKV</sequence>
<keyword evidence="2" id="KW-0326">Glycosidase</keyword>
<reference evidence="3 4" key="1">
    <citation type="submission" date="2017-11" db="EMBL/GenBank/DDBJ databases">
        <title>Draft Genome Sequence of Sporolactobacillus inulinus NBRC 111894 Isolated from Koso, a Japanese Sugar-Vegetable Fermented Beverage.</title>
        <authorList>
            <person name="Chiou T.Y."/>
            <person name="Oshima K."/>
            <person name="Suda W."/>
            <person name="Hattori M."/>
            <person name="Takahashi T."/>
        </authorList>
    </citation>
    <scope>NUCLEOTIDE SEQUENCE [LARGE SCALE GENOMIC DNA]</scope>
    <source>
        <strain evidence="3 4">NBRC111894</strain>
    </source>
</reference>
<dbReference type="PANTHER" id="PTHR46290:SF1">
    <property type="entry name" value="DI-N-ACETYLCHITOBIASE"/>
    <property type="match status" value="1"/>
</dbReference>
<dbReference type="PANTHER" id="PTHR46290">
    <property type="entry name" value="DI-N-ACETYLCHITOBIASE"/>
    <property type="match status" value="1"/>
</dbReference>
<dbReference type="InterPro" id="IPR051887">
    <property type="entry name" value="GH18_Domain-Containing"/>
</dbReference>
<dbReference type="EMBL" id="BEXB01000002">
    <property type="protein sequence ID" value="GAY74796.1"/>
    <property type="molecule type" value="Genomic_DNA"/>
</dbReference>
<protein>
    <submittedName>
        <fullName evidence="3">Spore protein YdhD</fullName>
    </submittedName>
</protein>
<dbReference type="InterPro" id="IPR029070">
    <property type="entry name" value="Chitinase_insertion_sf"/>
</dbReference>
<dbReference type="AlphaFoldDB" id="A0A4Y1Z799"/>
<dbReference type="Proteomes" id="UP000319716">
    <property type="component" value="Unassembled WGS sequence"/>
</dbReference>
<dbReference type="RefSeq" id="WP_262392005.1">
    <property type="nucleotide sequence ID" value="NZ_BEXB01000002.1"/>
</dbReference>
<proteinExistence type="predicted"/>
<keyword evidence="1" id="KW-0378">Hydrolase</keyword>
<comment type="caution">
    <text evidence="3">The sequence shown here is derived from an EMBL/GenBank/DDBJ whole genome shotgun (WGS) entry which is preliminary data.</text>
</comment>
<evidence type="ECO:0000256" key="2">
    <source>
        <dbReference type="ARBA" id="ARBA00023295"/>
    </source>
</evidence>
<dbReference type="GO" id="GO:0016798">
    <property type="term" value="F:hydrolase activity, acting on glycosyl bonds"/>
    <property type="evidence" value="ECO:0007669"/>
    <property type="project" value="UniProtKB-KW"/>
</dbReference>
<dbReference type="Gene3D" id="3.10.50.10">
    <property type="match status" value="1"/>
</dbReference>
<accession>A0A4Y1Z799</accession>
<dbReference type="GO" id="GO:0009313">
    <property type="term" value="P:oligosaccharide catabolic process"/>
    <property type="evidence" value="ECO:0007669"/>
    <property type="project" value="TreeGrafter"/>
</dbReference>
<gene>
    <name evidence="3" type="ORF">NBRC111894_350</name>
</gene>
<evidence type="ECO:0000256" key="1">
    <source>
        <dbReference type="ARBA" id="ARBA00022801"/>
    </source>
</evidence>
<evidence type="ECO:0000313" key="3">
    <source>
        <dbReference type="EMBL" id="GAY74796.1"/>
    </source>
</evidence>